<organism evidence="3 4">
    <name type="scientific">Laodelphax striatellus</name>
    <name type="common">Small brown planthopper</name>
    <name type="synonym">Delphax striatella</name>
    <dbReference type="NCBI Taxonomy" id="195883"/>
    <lineage>
        <taxon>Eukaryota</taxon>
        <taxon>Metazoa</taxon>
        <taxon>Ecdysozoa</taxon>
        <taxon>Arthropoda</taxon>
        <taxon>Hexapoda</taxon>
        <taxon>Insecta</taxon>
        <taxon>Pterygota</taxon>
        <taxon>Neoptera</taxon>
        <taxon>Paraneoptera</taxon>
        <taxon>Hemiptera</taxon>
        <taxon>Auchenorrhyncha</taxon>
        <taxon>Fulgoroidea</taxon>
        <taxon>Delphacidae</taxon>
        <taxon>Criomorphinae</taxon>
        <taxon>Laodelphax</taxon>
    </lineage>
</organism>
<feature type="domain" description="MADF" evidence="2">
    <location>
        <begin position="11"/>
        <end position="101"/>
    </location>
</feature>
<name>A0A482X2I2_LAOST</name>
<accession>A0A482X2I2</accession>
<dbReference type="InterPro" id="IPR006578">
    <property type="entry name" value="MADF-dom"/>
</dbReference>
<evidence type="ECO:0000313" key="4">
    <source>
        <dbReference type="Proteomes" id="UP000291343"/>
    </source>
</evidence>
<dbReference type="InParanoid" id="A0A482X2I2"/>
<dbReference type="FunCoup" id="A0A482X2I2">
    <property type="interactions" value="17"/>
</dbReference>
<sequence length="240" mass="26982">MSKWSSSTTLKFIREYRNQECLWNTQLENYRDKQTRMIAYLRLVEAMSLPNFGVAEVKNKIKNLRSTFNQEKKKVEKSKNSGGGEDSVYEPSLKWLNELEPTMVNSTTRKRKTFDYVDDDEDWPVGTLSEAGTSDQASSRAASPVNIVVAPETISETIAPPSATPSRKKKIKSLLNAVKDLQAAVNADEDEEDCFDVFGRSVAAQLRKLSGHRAYLAQKDIQNILSDHGIQDIKDGSICK</sequence>
<dbReference type="PANTHER" id="PTHR21505:SF8">
    <property type="entry name" value="DPT-YFP REPRESSOR BY OVEREXPRESSION, ISOFORM D-RELATED"/>
    <property type="match status" value="1"/>
</dbReference>
<dbReference type="PANTHER" id="PTHR21505">
    <property type="entry name" value="MADF DOMAIN-CONTAINING PROTEIN-RELATED"/>
    <property type="match status" value="1"/>
</dbReference>
<dbReference type="EMBL" id="QKKF02019433">
    <property type="protein sequence ID" value="RZF40059.1"/>
    <property type="molecule type" value="Genomic_DNA"/>
</dbReference>
<protein>
    <recommendedName>
        <fullName evidence="2">MADF domain-containing protein</fullName>
    </recommendedName>
</protein>
<proteinExistence type="predicted"/>
<evidence type="ECO:0000259" key="2">
    <source>
        <dbReference type="PROSITE" id="PS51029"/>
    </source>
</evidence>
<keyword evidence="1" id="KW-0175">Coiled coil</keyword>
<feature type="coiled-coil region" evidence="1">
    <location>
        <begin position="54"/>
        <end position="81"/>
    </location>
</feature>
<comment type="caution">
    <text evidence="3">The sequence shown here is derived from an EMBL/GenBank/DDBJ whole genome shotgun (WGS) entry which is preliminary data.</text>
</comment>
<keyword evidence="4" id="KW-1185">Reference proteome</keyword>
<dbReference type="Proteomes" id="UP000291343">
    <property type="component" value="Unassembled WGS sequence"/>
</dbReference>
<dbReference type="PROSITE" id="PS51029">
    <property type="entry name" value="MADF"/>
    <property type="match status" value="1"/>
</dbReference>
<evidence type="ECO:0000256" key="1">
    <source>
        <dbReference type="SAM" id="Coils"/>
    </source>
</evidence>
<gene>
    <name evidence="3" type="ORF">LSTR_LSTR002462</name>
</gene>
<evidence type="ECO:0000313" key="3">
    <source>
        <dbReference type="EMBL" id="RZF40059.1"/>
    </source>
</evidence>
<dbReference type="Pfam" id="PF10545">
    <property type="entry name" value="MADF_DNA_bdg"/>
    <property type="match status" value="1"/>
</dbReference>
<dbReference type="OrthoDB" id="6629625at2759"/>
<reference evidence="3 4" key="1">
    <citation type="journal article" date="2017" name="Gigascience">
        <title>Genome sequence of the small brown planthopper, Laodelphax striatellus.</title>
        <authorList>
            <person name="Zhu J."/>
            <person name="Jiang F."/>
            <person name="Wang X."/>
            <person name="Yang P."/>
            <person name="Bao Y."/>
            <person name="Zhao W."/>
            <person name="Wang W."/>
            <person name="Lu H."/>
            <person name="Wang Q."/>
            <person name="Cui N."/>
            <person name="Li J."/>
            <person name="Chen X."/>
            <person name="Luo L."/>
            <person name="Yu J."/>
            <person name="Kang L."/>
            <person name="Cui F."/>
        </authorList>
    </citation>
    <scope>NUCLEOTIDE SEQUENCE [LARGE SCALE GENOMIC DNA]</scope>
    <source>
        <strain evidence="3">Lst14</strain>
    </source>
</reference>
<dbReference type="AlphaFoldDB" id="A0A482X2I2"/>
<dbReference type="SMART" id="SM00595">
    <property type="entry name" value="MADF"/>
    <property type="match status" value="1"/>
</dbReference>